<dbReference type="InterPro" id="IPR029787">
    <property type="entry name" value="Nucleotide_cyclase"/>
</dbReference>
<evidence type="ECO:0000259" key="4">
    <source>
        <dbReference type="PROSITE" id="PS50887"/>
    </source>
</evidence>
<evidence type="ECO:0000313" key="6">
    <source>
        <dbReference type="Proteomes" id="UP001268036"/>
    </source>
</evidence>
<dbReference type="Proteomes" id="UP001268036">
    <property type="component" value="Unassembled WGS sequence"/>
</dbReference>
<feature type="transmembrane region" description="Helical" evidence="3">
    <location>
        <begin position="148"/>
        <end position="167"/>
    </location>
</feature>
<dbReference type="PANTHER" id="PTHR45138:SF9">
    <property type="entry name" value="DIGUANYLATE CYCLASE DGCM-RELATED"/>
    <property type="match status" value="1"/>
</dbReference>
<dbReference type="AlphaFoldDB" id="A0AAJ2BP11"/>
<evidence type="ECO:0000256" key="3">
    <source>
        <dbReference type="SAM" id="Phobius"/>
    </source>
</evidence>
<dbReference type="CDD" id="cd01949">
    <property type="entry name" value="GGDEF"/>
    <property type="match status" value="1"/>
</dbReference>
<dbReference type="SUPFAM" id="SSF55073">
    <property type="entry name" value="Nucleotide cyclase"/>
    <property type="match status" value="1"/>
</dbReference>
<organism evidence="5 6">
    <name type="scientific">Pseudomonas oryzihabitans</name>
    <dbReference type="NCBI Taxonomy" id="47885"/>
    <lineage>
        <taxon>Bacteria</taxon>
        <taxon>Pseudomonadati</taxon>
        <taxon>Pseudomonadota</taxon>
        <taxon>Gammaproteobacteria</taxon>
        <taxon>Pseudomonadales</taxon>
        <taxon>Pseudomonadaceae</taxon>
        <taxon>Pseudomonas</taxon>
    </lineage>
</organism>
<dbReference type="PANTHER" id="PTHR45138">
    <property type="entry name" value="REGULATORY COMPONENTS OF SENSORY TRANSDUCTION SYSTEM"/>
    <property type="match status" value="1"/>
</dbReference>
<dbReference type="Gene3D" id="3.30.70.270">
    <property type="match status" value="1"/>
</dbReference>
<gene>
    <name evidence="5" type="ORF">QE440_003723</name>
</gene>
<dbReference type="InterPro" id="IPR000160">
    <property type="entry name" value="GGDEF_dom"/>
</dbReference>
<feature type="transmembrane region" description="Helical" evidence="3">
    <location>
        <begin position="122"/>
        <end position="142"/>
    </location>
</feature>
<dbReference type="SMART" id="SM00267">
    <property type="entry name" value="GGDEF"/>
    <property type="match status" value="1"/>
</dbReference>
<reference evidence="5" key="1">
    <citation type="submission" date="2023-08" db="EMBL/GenBank/DDBJ databases">
        <title>Functional and genomic diversity of the sorghum phyllosphere microbiome.</title>
        <authorList>
            <person name="Shade A."/>
        </authorList>
    </citation>
    <scope>NUCLEOTIDE SEQUENCE</scope>
    <source>
        <strain evidence="5">SORGH_AS_0201</strain>
    </source>
</reference>
<dbReference type="GO" id="GO:0052621">
    <property type="term" value="F:diguanylate cyclase activity"/>
    <property type="evidence" value="ECO:0007669"/>
    <property type="project" value="UniProtKB-EC"/>
</dbReference>
<evidence type="ECO:0000313" key="5">
    <source>
        <dbReference type="EMBL" id="MDR6235982.1"/>
    </source>
</evidence>
<dbReference type="InterPro" id="IPR050469">
    <property type="entry name" value="Diguanylate_Cyclase"/>
</dbReference>
<sequence>MNDEIRYERHVRRIFRIPLLVLQPLILLIFPLSLLSNPLIGSPFKPRYFAVMVLLLAVTALLCLARSARMMNIAFTGNIWALAFAFRIEINDGGALGHYWNLPIAILTTLGTCGLTYRLKDYLITLSGAWFILFVGQDYLAPATMPRQLVWMLIGTTLAIGIAYNYVNSNWMRRTFIMKERYRILAETDALTGIANRRKLLEELEAAIGNSGEQPCHFVMLDVDDFKSINDRHGHQGGDEVLVALADEMSNLDPALVVGRLGGEEFGILAIGLSAPQLSEILDRLRAKLAQREQQSITFSAGAIQLQVEDSLGELLRRADEALYLAKREGKDRVIWAL</sequence>
<dbReference type="InterPro" id="IPR043128">
    <property type="entry name" value="Rev_trsase/Diguanyl_cyclase"/>
</dbReference>
<dbReference type="RefSeq" id="WP_309760923.1">
    <property type="nucleotide sequence ID" value="NZ_JAVJAF010000001.1"/>
</dbReference>
<feature type="domain" description="GGDEF" evidence="4">
    <location>
        <begin position="214"/>
        <end position="338"/>
    </location>
</feature>
<keyword evidence="3" id="KW-0812">Transmembrane</keyword>
<name>A0AAJ2BP11_9PSED</name>
<proteinExistence type="predicted"/>
<dbReference type="PROSITE" id="PS50887">
    <property type="entry name" value="GGDEF"/>
    <property type="match status" value="1"/>
</dbReference>
<keyword evidence="3" id="KW-0472">Membrane</keyword>
<feature type="transmembrane region" description="Helical" evidence="3">
    <location>
        <begin position="96"/>
        <end position="115"/>
    </location>
</feature>
<keyword evidence="3" id="KW-1133">Transmembrane helix</keyword>
<evidence type="ECO:0000256" key="2">
    <source>
        <dbReference type="ARBA" id="ARBA00034247"/>
    </source>
</evidence>
<dbReference type="Pfam" id="PF00990">
    <property type="entry name" value="GGDEF"/>
    <property type="match status" value="1"/>
</dbReference>
<feature type="transmembrane region" description="Helical" evidence="3">
    <location>
        <begin position="47"/>
        <end position="65"/>
    </location>
</feature>
<accession>A0AAJ2BP11</accession>
<dbReference type="EMBL" id="JAVJAF010000001">
    <property type="protein sequence ID" value="MDR6235982.1"/>
    <property type="molecule type" value="Genomic_DNA"/>
</dbReference>
<dbReference type="EC" id="2.7.7.65" evidence="1"/>
<dbReference type="NCBIfam" id="TIGR00254">
    <property type="entry name" value="GGDEF"/>
    <property type="match status" value="1"/>
</dbReference>
<evidence type="ECO:0000256" key="1">
    <source>
        <dbReference type="ARBA" id="ARBA00012528"/>
    </source>
</evidence>
<comment type="caution">
    <text evidence="5">The sequence shown here is derived from an EMBL/GenBank/DDBJ whole genome shotgun (WGS) entry which is preliminary data.</text>
</comment>
<feature type="transmembrane region" description="Helical" evidence="3">
    <location>
        <begin position="72"/>
        <end position="90"/>
    </location>
</feature>
<protein>
    <recommendedName>
        <fullName evidence="1">diguanylate cyclase</fullName>
        <ecNumber evidence="1">2.7.7.65</ecNumber>
    </recommendedName>
</protein>
<feature type="transmembrane region" description="Helical" evidence="3">
    <location>
        <begin position="14"/>
        <end position="35"/>
    </location>
</feature>
<comment type="catalytic activity">
    <reaction evidence="2">
        <text>2 GTP = 3',3'-c-di-GMP + 2 diphosphate</text>
        <dbReference type="Rhea" id="RHEA:24898"/>
        <dbReference type="ChEBI" id="CHEBI:33019"/>
        <dbReference type="ChEBI" id="CHEBI:37565"/>
        <dbReference type="ChEBI" id="CHEBI:58805"/>
        <dbReference type="EC" id="2.7.7.65"/>
    </reaction>
</comment>